<proteinExistence type="predicted"/>
<name>A0ABR9QL15_9BACI</name>
<evidence type="ECO:0000313" key="2">
    <source>
        <dbReference type="EMBL" id="MBE4909192.1"/>
    </source>
</evidence>
<feature type="transmembrane region" description="Helical" evidence="1">
    <location>
        <begin position="228"/>
        <end position="248"/>
    </location>
</feature>
<feature type="transmembrane region" description="Helical" evidence="1">
    <location>
        <begin position="260"/>
        <end position="278"/>
    </location>
</feature>
<keyword evidence="1" id="KW-0472">Membrane</keyword>
<keyword evidence="1" id="KW-0812">Transmembrane</keyword>
<reference evidence="2 3" key="1">
    <citation type="submission" date="2020-10" db="EMBL/GenBank/DDBJ databases">
        <title>Bacillus sp. HD4P25, an endophyte from a halophyte.</title>
        <authorList>
            <person name="Sun J.-Q."/>
        </authorList>
    </citation>
    <scope>NUCLEOTIDE SEQUENCE [LARGE SCALE GENOMIC DNA]</scope>
    <source>
        <strain evidence="2 3">YIM 93174</strain>
    </source>
</reference>
<evidence type="ECO:0000313" key="3">
    <source>
        <dbReference type="Proteomes" id="UP001516662"/>
    </source>
</evidence>
<dbReference type="Pfam" id="PF22564">
    <property type="entry name" value="HAAS"/>
    <property type="match status" value="1"/>
</dbReference>
<evidence type="ECO:0000256" key="1">
    <source>
        <dbReference type="SAM" id="Phobius"/>
    </source>
</evidence>
<dbReference type="EMBL" id="JADCLJ010000021">
    <property type="protein sequence ID" value="MBE4909192.1"/>
    <property type="molecule type" value="Genomic_DNA"/>
</dbReference>
<organism evidence="2 3">
    <name type="scientific">Litchfieldia luteola</name>
    <dbReference type="NCBI Taxonomy" id="682179"/>
    <lineage>
        <taxon>Bacteria</taxon>
        <taxon>Bacillati</taxon>
        <taxon>Bacillota</taxon>
        <taxon>Bacilli</taxon>
        <taxon>Bacillales</taxon>
        <taxon>Bacillaceae</taxon>
        <taxon>Litchfieldia</taxon>
    </lineage>
</organism>
<accession>A0ABR9QL15</accession>
<keyword evidence="1" id="KW-1133">Transmembrane helix</keyword>
<gene>
    <name evidence="2" type="ORF">IMZ08_14085</name>
</gene>
<protein>
    <submittedName>
        <fullName evidence="2">Uncharacterized protein</fullName>
    </submittedName>
</protein>
<feature type="transmembrane region" description="Helical" evidence="1">
    <location>
        <begin position="84"/>
        <end position="102"/>
    </location>
</feature>
<comment type="caution">
    <text evidence="2">The sequence shown here is derived from an EMBL/GenBank/DDBJ whole genome shotgun (WGS) entry which is preliminary data.</text>
</comment>
<feature type="transmembrane region" description="Helical" evidence="1">
    <location>
        <begin position="122"/>
        <end position="143"/>
    </location>
</feature>
<dbReference type="RefSeq" id="WP_193537577.1">
    <property type="nucleotide sequence ID" value="NZ_JADCLJ010000021.1"/>
</dbReference>
<sequence>MNLIDTYIYEVTRRLPEKTREDIAMELRSTIEDMLPEKYTEENVIEQLEKLGNPAVLAASYRETPNYLIGPKVYDAYIHTIKRIIPWAILVTILVHVVESIVRFTGEQAILDVMIGTFANIVPSILMTLIQLFFWVTIVFIVIERVGLSKTDLPLTKNGVSWSPRDLKNIIIIPRKKLISKGEIIFSFIWIVLWALVYFNADHLVGIYQSINGDGLQFIMPILNQEVLLSYWPIIVAFIALEIGLILYKLKVGQWTYSVAWLNAIIHVASIFTFFIIASNPNLYNSEIIPYFADIIETNAISVENTIKWIWWSMIITFVVTIAIEIYDTFRKARM</sequence>
<keyword evidence="3" id="KW-1185">Reference proteome</keyword>
<dbReference type="Proteomes" id="UP001516662">
    <property type="component" value="Unassembled WGS sequence"/>
</dbReference>
<feature type="transmembrane region" description="Helical" evidence="1">
    <location>
        <begin position="309"/>
        <end position="327"/>
    </location>
</feature>
<feature type="transmembrane region" description="Helical" evidence="1">
    <location>
        <begin position="184"/>
        <end position="208"/>
    </location>
</feature>